<feature type="compositionally biased region" description="Basic and acidic residues" evidence="1">
    <location>
        <begin position="471"/>
        <end position="483"/>
    </location>
</feature>
<evidence type="ECO:0000256" key="2">
    <source>
        <dbReference type="SAM" id="SignalP"/>
    </source>
</evidence>
<dbReference type="Gene3D" id="2.130.10.10">
    <property type="entry name" value="YVTN repeat-like/Quinoprotein amine dehydrogenase"/>
    <property type="match status" value="1"/>
</dbReference>
<dbReference type="SUPFAM" id="SSF50974">
    <property type="entry name" value="Nitrous oxide reductase, N-terminal domain"/>
    <property type="match status" value="1"/>
</dbReference>
<accession>A0A0A0BNL6</accession>
<feature type="signal peptide" evidence="2">
    <location>
        <begin position="1"/>
        <end position="29"/>
    </location>
</feature>
<dbReference type="Proteomes" id="UP000029839">
    <property type="component" value="Unassembled WGS sequence"/>
</dbReference>
<sequence>MRRRPTAAVTTTLAIVATALTAAAAPATAAPPVPPDPTTGGSAITAAGGVVPEPVSLSADDAALSLRPLGSHATGAFDAASAEIVAFHAGSRRLFTVNALAGAVDVIDARDVSAPRAEGRLVAAGTRSADGSVVPDGAVANSVAVRADGLGVVAVEAPTKTDPGWLVLFDADDPEVRPLGAVRVGAQPDMVALDARGRTAVVANEGEPDDDFAVDPEGSVSVVSLPARPGVPAQDAVRTAGFGAYDDGSSVLRDGVRVFGPVVDPSRPVSTNLEPEYVAIADGTAYVTLQEANAVAVVDLGAARVTDVLPLAPRDVGVDGFGLDPSDRDGVTAVRTVAGLRGLPMPDAIAAYSSRGATYLVTANEGDAREWGDYEEGVRVADLGSDGVPPICDDSLLAGRTADADLGRLSVTTASGLRGDGACFEELYAFGTRSFSVWDTRGRLVFDSGDALERVTAAAVPGFANSNHTESVADGRSDDKGPEPEGVTVGEVRGRTYAFVGLERVGGVAVFDITVPQESRFVTYVNNRDFAVSVEDDGVASLAAAGDLGPEGLTFVPASASPTRTPLLAVANEVSGTTTVFAVEPLRGGRGAGGGPARGR</sequence>
<feature type="compositionally biased region" description="Low complexity" evidence="1">
    <location>
        <begin position="38"/>
        <end position="47"/>
    </location>
</feature>
<reference evidence="4 5" key="1">
    <citation type="submission" date="2013-08" db="EMBL/GenBank/DDBJ databases">
        <title>Genome sequencing of Cellulomonas carbonis T26.</title>
        <authorList>
            <person name="Chen F."/>
            <person name="Li Y."/>
            <person name="Wang G."/>
        </authorList>
    </citation>
    <scope>NUCLEOTIDE SEQUENCE [LARGE SCALE GENOMIC DNA]</scope>
    <source>
        <strain evidence="4 5">T26</strain>
    </source>
</reference>
<keyword evidence="5" id="KW-1185">Reference proteome</keyword>
<dbReference type="PANTHER" id="PTHR46928">
    <property type="entry name" value="MESENCHYME-SPECIFIC CELL SURFACE GLYCOPROTEIN"/>
    <property type="match status" value="1"/>
</dbReference>
<organism evidence="4 5">
    <name type="scientific">Cellulomonas carbonis T26</name>
    <dbReference type="NCBI Taxonomy" id="947969"/>
    <lineage>
        <taxon>Bacteria</taxon>
        <taxon>Bacillati</taxon>
        <taxon>Actinomycetota</taxon>
        <taxon>Actinomycetes</taxon>
        <taxon>Micrococcales</taxon>
        <taxon>Cellulomonadaceae</taxon>
        <taxon>Cellulomonas</taxon>
    </lineage>
</organism>
<feature type="region of interest" description="Disordered" evidence="1">
    <location>
        <begin position="466"/>
        <end position="488"/>
    </location>
</feature>
<dbReference type="AlphaFoldDB" id="A0A0A0BNL6"/>
<evidence type="ECO:0000256" key="1">
    <source>
        <dbReference type="SAM" id="MobiDB-lite"/>
    </source>
</evidence>
<protein>
    <submittedName>
        <fullName evidence="4">Alkaline phosphatase</fullName>
    </submittedName>
</protein>
<dbReference type="InterPro" id="IPR015943">
    <property type="entry name" value="WD40/YVTN_repeat-like_dom_sf"/>
</dbReference>
<dbReference type="PANTHER" id="PTHR46928:SF1">
    <property type="entry name" value="MESENCHYME-SPECIFIC CELL SURFACE GLYCOPROTEIN"/>
    <property type="match status" value="1"/>
</dbReference>
<gene>
    <name evidence="4" type="ORF">N868_05640</name>
</gene>
<name>A0A0A0BNL6_9CELL</name>
<dbReference type="InterPro" id="IPR055188">
    <property type="entry name" value="Choice_anch_I"/>
</dbReference>
<evidence type="ECO:0000313" key="4">
    <source>
        <dbReference type="EMBL" id="KGM08659.1"/>
    </source>
</evidence>
<proteinExistence type="predicted"/>
<dbReference type="InterPro" id="IPR011045">
    <property type="entry name" value="N2O_reductase_N"/>
</dbReference>
<feature type="chain" id="PRO_5039484826" evidence="2">
    <location>
        <begin position="30"/>
        <end position="600"/>
    </location>
</feature>
<dbReference type="OrthoDB" id="1016457at2"/>
<keyword evidence="2" id="KW-0732">Signal</keyword>
<feature type="domain" description="Choice-of-anchor I" evidence="3">
    <location>
        <begin position="79"/>
        <end position="581"/>
    </location>
</feature>
<reference evidence="4 5" key="2">
    <citation type="journal article" date="2015" name="Stand. Genomic Sci.">
        <title>Draft genome sequence of Cellulomonas carbonis T26(T) and comparative analysis of six Cellulomonas genomes.</title>
        <authorList>
            <person name="Zhuang W."/>
            <person name="Zhang S."/>
            <person name="Xia X."/>
            <person name="Wang G."/>
        </authorList>
    </citation>
    <scope>NUCLEOTIDE SEQUENCE [LARGE SCALE GENOMIC DNA]</scope>
    <source>
        <strain evidence="4 5">T26</strain>
    </source>
</reference>
<dbReference type="Pfam" id="PF22494">
    <property type="entry name" value="choice_anch_I"/>
    <property type="match status" value="1"/>
</dbReference>
<feature type="region of interest" description="Disordered" evidence="1">
    <location>
        <begin position="27"/>
        <end position="47"/>
    </location>
</feature>
<dbReference type="NCBIfam" id="NF038117">
    <property type="entry name" value="choice_anch_I"/>
    <property type="match status" value="1"/>
</dbReference>
<dbReference type="EMBL" id="AXCY01000178">
    <property type="protein sequence ID" value="KGM08659.1"/>
    <property type="molecule type" value="Genomic_DNA"/>
</dbReference>
<comment type="caution">
    <text evidence="4">The sequence shown here is derived from an EMBL/GenBank/DDBJ whole genome shotgun (WGS) entry which is preliminary data.</text>
</comment>
<evidence type="ECO:0000313" key="5">
    <source>
        <dbReference type="Proteomes" id="UP000029839"/>
    </source>
</evidence>
<dbReference type="InterPro" id="IPR052956">
    <property type="entry name" value="Mesenchyme-surface_protein"/>
</dbReference>
<dbReference type="RefSeq" id="WP_081978958.1">
    <property type="nucleotide sequence ID" value="NZ_AXCY01000178.1"/>
</dbReference>
<evidence type="ECO:0000259" key="3">
    <source>
        <dbReference type="Pfam" id="PF22494"/>
    </source>
</evidence>